<dbReference type="InterPro" id="IPR013328">
    <property type="entry name" value="6PGD_dom2"/>
</dbReference>
<dbReference type="Proteomes" id="UP000571128">
    <property type="component" value="Unassembled WGS sequence"/>
</dbReference>
<reference evidence="10 11" key="1">
    <citation type="submission" date="2020-03" db="EMBL/GenBank/DDBJ databases">
        <title>Soil Listeria distribution.</title>
        <authorList>
            <person name="Liao J."/>
            <person name="Wiedmann M."/>
        </authorList>
    </citation>
    <scope>NUCLEOTIDE SEQUENCE [LARGE SCALE GENOMIC DNA]</scope>
    <source>
        <strain evidence="10 11">FSL L7-1645</strain>
    </source>
</reference>
<dbReference type="InterPro" id="IPR023028">
    <property type="entry name" value="Mannitol_1_phos_5_DH"/>
</dbReference>
<dbReference type="NCBIfam" id="NF002652">
    <property type="entry name" value="PRK02318.2-5"/>
    <property type="match status" value="1"/>
</dbReference>
<dbReference type="InterPro" id="IPR023027">
    <property type="entry name" value="Mannitol_DH_CS"/>
</dbReference>
<dbReference type="Pfam" id="PF01232">
    <property type="entry name" value="Mannitol_dh"/>
    <property type="match status" value="1"/>
</dbReference>
<evidence type="ECO:0000256" key="3">
    <source>
        <dbReference type="ARBA" id="ARBA00016219"/>
    </source>
</evidence>
<dbReference type="HAMAP" id="MF_00196">
    <property type="entry name" value="Mannitol_dehydrog"/>
    <property type="match status" value="1"/>
</dbReference>
<dbReference type="PANTHER" id="PTHR30524:SF0">
    <property type="entry name" value="ALTRONATE OXIDOREDUCTASE-RELATED"/>
    <property type="match status" value="1"/>
</dbReference>
<name>A0A841YDE6_9LIST</name>
<dbReference type="InterPro" id="IPR008927">
    <property type="entry name" value="6-PGluconate_DH-like_C_sf"/>
</dbReference>
<dbReference type="NCBIfam" id="NF002646">
    <property type="entry name" value="PRK02318.1-2"/>
    <property type="match status" value="1"/>
</dbReference>
<keyword evidence="4 7" id="KW-0560">Oxidoreductase</keyword>
<dbReference type="NCBIfam" id="NF002649">
    <property type="entry name" value="PRK02318.2-1"/>
    <property type="match status" value="1"/>
</dbReference>
<keyword evidence="5 7" id="KW-0520">NAD</keyword>
<dbReference type="InterPro" id="IPR013118">
    <property type="entry name" value="Mannitol_DH_C"/>
</dbReference>
<evidence type="ECO:0000313" key="11">
    <source>
        <dbReference type="Proteomes" id="UP000571128"/>
    </source>
</evidence>
<dbReference type="EC" id="1.1.1.17" evidence="2 7"/>
<accession>A0A841YDE6</accession>
<comment type="catalytic activity">
    <reaction evidence="6 7">
        <text>D-mannitol 1-phosphate + NAD(+) = beta-D-fructose 6-phosphate + NADH + H(+)</text>
        <dbReference type="Rhea" id="RHEA:19661"/>
        <dbReference type="ChEBI" id="CHEBI:15378"/>
        <dbReference type="ChEBI" id="CHEBI:57540"/>
        <dbReference type="ChEBI" id="CHEBI:57634"/>
        <dbReference type="ChEBI" id="CHEBI:57945"/>
        <dbReference type="ChEBI" id="CHEBI:61381"/>
        <dbReference type="EC" id="1.1.1.17"/>
    </reaction>
</comment>
<sequence>MNQVAVHFGAGNIGRGFIGLLLSQAGYQVIFSDVNENITNELHVRKSYKVVLAAEEKEEIMVTNVDAINSLIEPEKLTDAIHQAKIVTTAVGPNVLPKIAKSISLGLENRPNEPLLIIACENMIGGSELLKEEVYKYLSPEGKKHADLYVRFPNAAVDRIVPNQTNIDPLEVLVEPFFEWVVEKPAHFALPEIEGLHFVDDLTPYIERKLFTVNTGHAVTAYLGYMREIDSILSAIHNERILFAVRSALEETGALLEKKFNFPHEEHQLYIDKIINRFKNPNISDYVDRVGRSPIRKIGENDRFVQPARQFVEAFNETPKALAKAIAAALHFKNPTDEEACLLQKSIEEEGLEQTISNYTGLKPYSMLFERVKESYYEQV</sequence>
<comment type="caution">
    <text evidence="10">The sequence shown here is derived from an EMBL/GenBank/DDBJ whole genome shotgun (WGS) entry which is preliminary data.</text>
</comment>
<feature type="domain" description="Mannitol dehydrogenase N-terminal" evidence="8">
    <location>
        <begin position="5"/>
        <end position="193"/>
    </location>
</feature>
<dbReference type="PANTHER" id="PTHR30524">
    <property type="entry name" value="MANNITOL-1-PHOSPHATE 5-DEHYDROGENASE"/>
    <property type="match status" value="1"/>
</dbReference>
<evidence type="ECO:0000256" key="1">
    <source>
        <dbReference type="ARBA" id="ARBA00006541"/>
    </source>
</evidence>
<evidence type="ECO:0000313" key="10">
    <source>
        <dbReference type="EMBL" id="MBC1398345.1"/>
    </source>
</evidence>
<dbReference type="SUPFAM" id="SSF48179">
    <property type="entry name" value="6-phosphogluconate dehydrogenase C-terminal domain-like"/>
    <property type="match status" value="1"/>
</dbReference>
<dbReference type="SUPFAM" id="SSF51735">
    <property type="entry name" value="NAD(P)-binding Rossmann-fold domains"/>
    <property type="match status" value="1"/>
</dbReference>
<dbReference type="InterPro" id="IPR013131">
    <property type="entry name" value="Mannitol_DH_N"/>
</dbReference>
<dbReference type="GO" id="GO:0019592">
    <property type="term" value="P:mannitol catabolic process"/>
    <property type="evidence" value="ECO:0007669"/>
    <property type="project" value="TreeGrafter"/>
</dbReference>
<evidence type="ECO:0000256" key="2">
    <source>
        <dbReference type="ARBA" id="ARBA00012939"/>
    </source>
</evidence>
<dbReference type="InterPro" id="IPR036291">
    <property type="entry name" value="NAD(P)-bd_dom_sf"/>
</dbReference>
<dbReference type="PROSITE" id="PS00974">
    <property type="entry name" value="MANNITOL_DHGENASE"/>
    <property type="match status" value="1"/>
</dbReference>
<dbReference type="Gene3D" id="1.10.1040.10">
    <property type="entry name" value="N-(1-d-carboxylethyl)-l-norvaline Dehydrogenase, domain 2"/>
    <property type="match status" value="1"/>
</dbReference>
<dbReference type="GO" id="GO:0005829">
    <property type="term" value="C:cytosol"/>
    <property type="evidence" value="ECO:0007669"/>
    <property type="project" value="TreeGrafter"/>
</dbReference>
<dbReference type="EMBL" id="JAARPY010000004">
    <property type="protein sequence ID" value="MBC1398345.1"/>
    <property type="molecule type" value="Genomic_DNA"/>
</dbReference>
<dbReference type="RefSeq" id="WP_115095851.1">
    <property type="nucleotide sequence ID" value="NZ_JAARPY010000004.1"/>
</dbReference>
<evidence type="ECO:0000256" key="4">
    <source>
        <dbReference type="ARBA" id="ARBA00023002"/>
    </source>
</evidence>
<organism evidence="10 11">
    <name type="scientific">Listeria fleischmannii</name>
    <dbReference type="NCBI Taxonomy" id="1069827"/>
    <lineage>
        <taxon>Bacteria</taxon>
        <taxon>Bacillati</taxon>
        <taxon>Bacillota</taxon>
        <taxon>Bacilli</taxon>
        <taxon>Bacillales</taxon>
        <taxon>Listeriaceae</taxon>
        <taxon>Listeria</taxon>
    </lineage>
</organism>
<feature type="binding site" evidence="7">
    <location>
        <begin position="5"/>
        <end position="16"/>
    </location>
    <ligand>
        <name>NAD(+)</name>
        <dbReference type="ChEBI" id="CHEBI:57540"/>
    </ligand>
</feature>
<dbReference type="NCBIfam" id="NF002647">
    <property type="entry name" value="PRK02318.1-3"/>
    <property type="match status" value="1"/>
</dbReference>
<feature type="domain" description="Mannitol dehydrogenase C-terminal" evidence="9">
    <location>
        <begin position="201"/>
        <end position="376"/>
    </location>
</feature>
<comment type="similarity">
    <text evidence="1 7">Belongs to the mannitol dehydrogenase family.</text>
</comment>
<dbReference type="GO" id="GO:0008926">
    <property type="term" value="F:mannitol-1-phosphate 5-dehydrogenase activity"/>
    <property type="evidence" value="ECO:0007669"/>
    <property type="project" value="UniProtKB-UniRule"/>
</dbReference>
<dbReference type="InterPro" id="IPR000669">
    <property type="entry name" value="Mannitol_DH"/>
</dbReference>
<evidence type="ECO:0000256" key="6">
    <source>
        <dbReference type="ARBA" id="ARBA00048615"/>
    </source>
</evidence>
<evidence type="ECO:0000259" key="9">
    <source>
        <dbReference type="Pfam" id="PF08125"/>
    </source>
</evidence>
<dbReference type="PRINTS" id="PR00084">
    <property type="entry name" value="MTLDHDRGNASE"/>
</dbReference>
<dbReference type="Gene3D" id="3.40.50.720">
    <property type="entry name" value="NAD(P)-binding Rossmann-like Domain"/>
    <property type="match status" value="1"/>
</dbReference>
<gene>
    <name evidence="7" type="primary">mtlD</name>
    <name evidence="10" type="ORF">HB844_05630</name>
</gene>
<protein>
    <recommendedName>
        <fullName evidence="3 7">Mannitol-1-phosphate 5-dehydrogenase</fullName>
        <ecNumber evidence="2 7">1.1.1.17</ecNumber>
    </recommendedName>
</protein>
<evidence type="ECO:0000259" key="8">
    <source>
        <dbReference type="Pfam" id="PF01232"/>
    </source>
</evidence>
<dbReference type="Pfam" id="PF08125">
    <property type="entry name" value="Mannitol_dh_C"/>
    <property type="match status" value="1"/>
</dbReference>
<dbReference type="AlphaFoldDB" id="A0A841YDE6"/>
<evidence type="ECO:0000256" key="5">
    <source>
        <dbReference type="ARBA" id="ARBA00023027"/>
    </source>
</evidence>
<proteinExistence type="inferred from homology"/>
<evidence type="ECO:0000256" key="7">
    <source>
        <dbReference type="HAMAP-Rule" id="MF_00196"/>
    </source>
</evidence>